<dbReference type="Proteomes" id="UP000324222">
    <property type="component" value="Unassembled WGS sequence"/>
</dbReference>
<evidence type="ECO:0000313" key="3">
    <source>
        <dbReference type="EMBL" id="MPC84764.1"/>
    </source>
</evidence>
<feature type="region of interest" description="Disordered" evidence="1">
    <location>
        <begin position="42"/>
        <end position="65"/>
    </location>
</feature>
<evidence type="ECO:0000256" key="2">
    <source>
        <dbReference type="SAM" id="Phobius"/>
    </source>
</evidence>
<evidence type="ECO:0000313" key="4">
    <source>
        <dbReference type="Proteomes" id="UP000324222"/>
    </source>
</evidence>
<keyword evidence="2" id="KW-1133">Transmembrane helix</keyword>
<accession>A0A5B7IX31</accession>
<comment type="caution">
    <text evidence="3">The sequence shown here is derived from an EMBL/GenBank/DDBJ whole genome shotgun (WGS) entry which is preliminary data.</text>
</comment>
<proteinExistence type="predicted"/>
<gene>
    <name evidence="3" type="ORF">E2C01_079513</name>
</gene>
<name>A0A5B7IX31_PORTR</name>
<dbReference type="AlphaFoldDB" id="A0A5B7IX31"/>
<sequence>MRLVRRRGLAWREAAKAAAARTRPQTPTDRWANLMQQLQAPRPCDHPTCRGGHLPGENHNIPTIRRESRAVVEERKARQEEEFRGFTKKLLVLLAILLAALTALVLYTLLSSPNLLPASAYDYNPDEDLDEDT</sequence>
<keyword evidence="2" id="KW-0472">Membrane</keyword>
<dbReference type="OrthoDB" id="10511826at2759"/>
<dbReference type="EMBL" id="VSRR010066378">
    <property type="protein sequence ID" value="MPC84764.1"/>
    <property type="molecule type" value="Genomic_DNA"/>
</dbReference>
<feature type="transmembrane region" description="Helical" evidence="2">
    <location>
        <begin position="90"/>
        <end position="110"/>
    </location>
</feature>
<evidence type="ECO:0000256" key="1">
    <source>
        <dbReference type="SAM" id="MobiDB-lite"/>
    </source>
</evidence>
<reference evidence="3 4" key="1">
    <citation type="submission" date="2019-05" db="EMBL/GenBank/DDBJ databases">
        <title>Another draft genome of Portunus trituberculatus and its Hox gene families provides insights of decapod evolution.</title>
        <authorList>
            <person name="Jeong J.-H."/>
            <person name="Song I."/>
            <person name="Kim S."/>
            <person name="Choi T."/>
            <person name="Kim D."/>
            <person name="Ryu S."/>
            <person name="Kim W."/>
        </authorList>
    </citation>
    <scope>NUCLEOTIDE SEQUENCE [LARGE SCALE GENOMIC DNA]</scope>
    <source>
        <tissue evidence="3">Muscle</tissue>
    </source>
</reference>
<keyword evidence="4" id="KW-1185">Reference proteome</keyword>
<keyword evidence="2" id="KW-0812">Transmembrane</keyword>
<protein>
    <submittedName>
        <fullName evidence="3">Uncharacterized protein</fullName>
    </submittedName>
</protein>
<organism evidence="3 4">
    <name type="scientific">Portunus trituberculatus</name>
    <name type="common">Swimming crab</name>
    <name type="synonym">Neptunus trituberculatus</name>
    <dbReference type="NCBI Taxonomy" id="210409"/>
    <lineage>
        <taxon>Eukaryota</taxon>
        <taxon>Metazoa</taxon>
        <taxon>Ecdysozoa</taxon>
        <taxon>Arthropoda</taxon>
        <taxon>Crustacea</taxon>
        <taxon>Multicrustacea</taxon>
        <taxon>Malacostraca</taxon>
        <taxon>Eumalacostraca</taxon>
        <taxon>Eucarida</taxon>
        <taxon>Decapoda</taxon>
        <taxon>Pleocyemata</taxon>
        <taxon>Brachyura</taxon>
        <taxon>Eubrachyura</taxon>
        <taxon>Portunoidea</taxon>
        <taxon>Portunidae</taxon>
        <taxon>Portuninae</taxon>
        <taxon>Portunus</taxon>
    </lineage>
</organism>